<dbReference type="InterPro" id="IPR038922">
    <property type="entry name" value="HYPK_UBA"/>
</dbReference>
<dbReference type="OrthoDB" id="285219at2759"/>
<protein>
    <submittedName>
        <fullName evidence="4">Huntingtin-interacting protein K</fullName>
    </submittedName>
</protein>
<evidence type="ECO:0000313" key="4">
    <source>
        <dbReference type="EMBL" id="KAA8499010.1"/>
    </source>
</evidence>
<dbReference type="GO" id="GO:0050821">
    <property type="term" value="P:protein stabilization"/>
    <property type="evidence" value="ECO:0007669"/>
    <property type="project" value="TreeGrafter"/>
</dbReference>
<evidence type="ECO:0000256" key="1">
    <source>
        <dbReference type="SAM" id="MobiDB-lite"/>
    </source>
</evidence>
<evidence type="ECO:0000259" key="2">
    <source>
        <dbReference type="Pfam" id="PF19026"/>
    </source>
</evidence>
<dbReference type="CDD" id="cd14361">
    <property type="entry name" value="UBA_HYPK"/>
    <property type="match status" value="1"/>
</dbReference>
<organism evidence="4 5">
    <name type="scientific">Porphyridium purpureum</name>
    <name type="common">Red alga</name>
    <name type="synonym">Porphyridium cruentum</name>
    <dbReference type="NCBI Taxonomy" id="35688"/>
    <lineage>
        <taxon>Eukaryota</taxon>
        <taxon>Rhodophyta</taxon>
        <taxon>Bangiophyceae</taxon>
        <taxon>Porphyridiales</taxon>
        <taxon>Porphyridiaceae</taxon>
        <taxon>Porphyridium</taxon>
    </lineage>
</organism>
<dbReference type="PANTHER" id="PTHR31184:SF2">
    <property type="entry name" value="HUNTINGTIN-INTERACTING PROTEIN K"/>
    <property type="match status" value="1"/>
</dbReference>
<reference evidence="4" key="2">
    <citation type="submission" date="2019-09" db="EMBL/GenBank/DDBJ databases">
        <title>Expansion of phycobilisome linker gene families in mesophilic red algae.</title>
        <authorList>
            <person name="Lee J."/>
        </authorList>
    </citation>
    <scope>NUCLEOTIDE SEQUENCE [LARGE SCALE GENOMIC DNA]</scope>
    <source>
        <strain evidence="4">CCMP 1328</strain>
        <tissue evidence="4">Unicellular</tissue>
    </source>
</reference>
<gene>
    <name evidence="4" type="ORF">FVE85_6595</name>
    <name evidence="3" type="ORF">FVE85_9582</name>
</gene>
<comment type="caution">
    <text evidence="4">The sequence shown here is derived from an EMBL/GenBank/DDBJ whole genome shotgun (WGS) entry which is preliminary data.</text>
</comment>
<feature type="domain" description="Nascent polypeptide-associated complex subunit alpha-like UBA" evidence="2">
    <location>
        <begin position="73"/>
        <end position="112"/>
    </location>
</feature>
<dbReference type="InterPro" id="IPR044034">
    <property type="entry name" value="NAC-like_UBA"/>
</dbReference>
<keyword evidence="5" id="KW-1185">Reference proteome</keyword>
<accession>A0A5J4Z775</accession>
<dbReference type="EMBL" id="VRMN01000001">
    <property type="protein sequence ID" value="KAA8499010.1"/>
    <property type="molecule type" value="Genomic_DNA"/>
</dbReference>
<feature type="region of interest" description="Disordered" evidence="1">
    <location>
        <begin position="46"/>
        <end position="68"/>
    </location>
</feature>
<name>A0A5J4Z775_PORPP</name>
<dbReference type="PANTHER" id="PTHR31184">
    <property type="entry name" value="HUNTINGTIN-INTERACTING PROTEIN K FAMILY MEMBER"/>
    <property type="match status" value="1"/>
</dbReference>
<proteinExistence type="predicted"/>
<evidence type="ECO:0000313" key="3">
    <source>
        <dbReference type="EMBL" id="KAA8490474.1"/>
    </source>
</evidence>
<dbReference type="Proteomes" id="UP000324585">
    <property type="component" value="Unassembled WGS sequence"/>
</dbReference>
<sequence>MGEDGEKKGERQAATADLDRVTDYVEDRELDADRFASVQKSMDAMFGSSAAAAASRKSKGSKAQEGKELHALKVAPEHIKLVMEHLELDEPAAELALKRHGGDVRATLHSLLSM</sequence>
<evidence type="ECO:0000313" key="5">
    <source>
        <dbReference type="Proteomes" id="UP000324585"/>
    </source>
</evidence>
<feature type="region of interest" description="Disordered" evidence="1">
    <location>
        <begin position="1"/>
        <end position="22"/>
    </location>
</feature>
<dbReference type="Pfam" id="PF19026">
    <property type="entry name" value="UBA_HYPK"/>
    <property type="match status" value="1"/>
</dbReference>
<reference evidence="5" key="1">
    <citation type="journal article" date="2019" name="Nat. Commun.">
        <title>Expansion of phycobilisome linker gene families in mesophilic red algae.</title>
        <authorList>
            <person name="Lee J."/>
            <person name="Kim D."/>
            <person name="Bhattacharya D."/>
            <person name="Yoon H.S."/>
        </authorList>
    </citation>
    <scope>NUCLEOTIDE SEQUENCE [LARGE SCALE GENOMIC DNA]</scope>
    <source>
        <strain evidence="5">CCMP 1328</strain>
    </source>
</reference>
<dbReference type="Gene3D" id="1.10.8.10">
    <property type="entry name" value="DNA helicase RuvA subunit, C-terminal domain"/>
    <property type="match status" value="1"/>
</dbReference>
<dbReference type="AlphaFoldDB" id="A0A5J4Z775"/>
<dbReference type="InterPro" id="IPR052617">
    <property type="entry name" value="Huntingtin-int_K"/>
</dbReference>
<dbReference type="EMBL" id="VRMN01000026">
    <property type="protein sequence ID" value="KAA8490474.1"/>
    <property type="molecule type" value="Genomic_DNA"/>
</dbReference>